<reference evidence="2" key="1">
    <citation type="submission" date="2022-01" db="EMBL/GenBank/DDBJ databases">
        <title>Draft genome of Methanogenium marinum DSM 15558.</title>
        <authorList>
            <person name="Chen S.-C."/>
            <person name="You Y.-T."/>
        </authorList>
    </citation>
    <scope>NUCLEOTIDE SEQUENCE</scope>
    <source>
        <strain evidence="2">DSM 15558</strain>
    </source>
</reference>
<evidence type="ECO:0000313" key="2">
    <source>
        <dbReference type="EMBL" id="MDE4908538.1"/>
    </source>
</evidence>
<organism evidence="2 3">
    <name type="scientific">Methanogenium marinum</name>
    <dbReference type="NCBI Taxonomy" id="348610"/>
    <lineage>
        <taxon>Archaea</taxon>
        <taxon>Methanobacteriati</taxon>
        <taxon>Methanobacteriota</taxon>
        <taxon>Stenosarchaea group</taxon>
        <taxon>Methanomicrobia</taxon>
        <taxon>Methanomicrobiales</taxon>
        <taxon>Methanomicrobiaceae</taxon>
        <taxon>Methanogenium</taxon>
    </lineage>
</organism>
<evidence type="ECO:0000313" key="3">
    <source>
        <dbReference type="Proteomes" id="UP001143747"/>
    </source>
</evidence>
<feature type="transmembrane region" description="Helical" evidence="1">
    <location>
        <begin position="7"/>
        <end position="28"/>
    </location>
</feature>
<feature type="transmembrane region" description="Helical" evidence="1">
    <location>
        <begin position="63"/>
        <end position="88"/>
    </location>
</feature>
<gene>
    <name evidence="2" type="ORF">L0665_07955</name>
</gene>
<keyword evidence="1" id="KW-1133">Transmembrane helix</keyword>
<keyword evidence="1" id="KW-0472">Membrane</keyword>
<dbReference type="Proteomes" id="UP001143747">
    <property type="component" value="Unassembled WGS sequence"/>
</dbReference>
<protein>
    <submittedName>
        <fullName evidence="2">Uncharacterized protein</fullName>
    </submittedName>
</protein>
<accession>A0A9Q4KQ78</accession>
<evidence type="ECO:0000256" key="1">
    <source>
        <dbReference type="SAM" id="Phobius"/>
    </source>
</evidence>
<proteinExistence type="predicted"/>
<comment type="caution">
    <text evidence="2">The sequence shown here is derived from an EMBL/GenBank/DDBJ whole genome shotgun (WGS) entry which is preliminary data.</text>
</comment>
<keyword evidence="1" id="KW-0812">Transmembrane</keyword>
<keyword evidence="3" id="KW-1185">Reference proteome</keyword>
<name>A0A9Q4KQ78_9EURY</name>
<dbReference type="RefSeq" id="WP_274925164.1">
    <property type="nucleotide sequence ID" value="NZ_JAKELO010000002.1"/>
</dbReference>
<dbReference type="EMBL" id="JAKELO010000002">
    <property type="protein sequence ID" value="MDE4908538.1"/>
    <property type="molecule type" value="Genomic_DNA"/>
</dbReference>
<dbReference type="AlphaFoldDB" id="A0A9Q4KQ78"/>
<sequence length="282" mass="32853">MIDINPLMNSIYIVFWVLIIIIPTARIYEEFNNIPIAGVFSIFWGSLITFIPHSPFAFIVDGAINIIVLNLAWIFIAAIAILVLAGLFCYFNGGNSIYQFEILSKNEKHHFAKTPFKDLNGNNNESLFSNEGDDDDWDNFNGIVEKILQFRYNKNRRRQFSDNRELEEDYHNQLHQWLKSVYPNAINDMDQRGSSRPDIVIGDICIEIKGPTRKKEVRDIGQKLIRYRIHYDPRIIVVLFYPKFDLESQYFCEFITGIKREFSDVVVIVENPEGILQMVGKE</sequence>
<feature type="transmembrane region" description="Helical" evidence="1">
    <location>
        <begin position="34"/>
        <end position="51"/>
    </location>
</feature>